<gene>
    <name evidence="14" type="ORF">RND81_11G026700</name>
</gene>
<dbReference type="InterPro" id="IPR011051">
    <property type="entry name" value="RmlC_Cupin_sf"/>
</dbReference>
<evidence type="ECO:0000256" key="10">
    <source>
        <dbReference type="PIRSR" id="PIRSR601929-2"/>
    </source>
</evidence>
<dbReference type="FunFam" id="2.60.120.10:FF:000025">
    <property type="entry name" value="germin-like protein subfamily 2 member 1"/>
    <property type="match status" value="1"/>
</dbReference>
<keyword evidence="7 11" id="KW-1015">Disulfide bond</keyword>
<evidence type="ECO:0000256" key="4">
    <source>
        <dbReference type="ARBA" id="ARBA00022525"/>
    </source>
</evidence>
<protein>
    <recommendedName>
        <fullName evidence="12">Germin-like protein</fullName>
    </recommendedName>
</protein>
<keyword evidence="8 9" id="KW-0464">Manganese</keyword>
<dbReference type="GO" id="GO:0010497">
    <property type="term" value="P:plasmodesmata-mediated intercellular transport"/>
    <property type="evidence" value="ECO:0007669"/>
    <property type="project" value="UniProtKB-ARBA"/>
</dbReference>
<feature type="signal peptide" evidence="12">
    <location>
        <begin position="1"/>
        <end position="25"/>
    </location>
</feature>
<comment type="subcellular location">
    <subcellularLocation>
        <location evidence="1 12">Secreted</location>
        <location evidence="1 12">Extracellular space</location>
        <location evidence="1 12">Apoplast</location>
    </subcellularLocation>
</comment>
<comment type="caution">
    <text evidence="14">The sequence shown here is derived from an EMBL/GenBank/DDBJ whole genome shotgun (WGS) entry which is preliminary data.</text>
</comment>
<feature type="domain" description="Cupin type-1" evidence="13">
    <location>
        <begin position="65"/>
        <end position="215"/>
    </location>
</feature>
<dbReference type="AlphaFoldDB" id="A0AAW1HH52"/>
<dbReference type="Gene3D" id="2.60.120.10">
    <property type="entry name" value="Jelly Rolls"/>
    <property type="match status" value="1"/>
</dbReference>
<evidence type="ECO:0000256" key="3">
    <source>
        <dbReference type="ARBA" id="ARBA00022523"/>
    </source>
</evidence>
<dbReference type="PANTHER" id="PTHR31238">
    <property type="entry name" value="GERMIN-LIKE PROTEIN SUBFAMILY 3 MEMBER 3"/>
    <property type="match status" value="1"/>
</dbReference>
<dbReference type="GO" id="GO:0009506">
    <property type="term" value="C:plasmodesma"/>
    <property type="evidence" value="ECO:0007669"/>
    <property type="project" value="UniProtKB-ARBA"/>
</dbReference>
<dbReference type="InterPro" id="IPR014710">
    <property type="entry name" value="RmlC-like_jellyroll"/>
</dbReference>
<feature type="binding site" evidence="10">
    <location>
        <position position="114"/>
    </location>
    <ligand>
        <name>Mn(2+)</name>
        <dbReference type="ChEBI" id="CHEBI:29035"/>
    </ligand>
</feature>
<evidence type="ECO:0000256" key="2">
    <source>
        <dbReference type="ARBA" id="ARBA00007456"/>
    </source>
</evidence>
<dbReference type="GO" id="GO:0048046">
    <property type="term" value="C:apoplast"/>
    <property type="evidence" value="ECO:0007669"/>
    <property type="project" value="UniProtKB-SubCell"/>
</dbReference>
<sequence length="223" mass="24079">MKTKIKNQLYFSINLLFLLLGLINGDPNPLLDYCIADTTSPNYYISNGPPCLNPNLANPTHFTTSALSKPGNTTANKFGFSVILTNNQILPGHHTQGLSMARIDIGPNGLVPPHSHPRASEVTTCLKGEILVGFVDTSNKMYTQRLRPSESFVFPKGLIHFLYNVDPKGPSMAISGLSSENPGTQVASLGTFGTTPPMPSIVLEKAFKIDAQEVTKISSHLQG</sequence>
<proteinExistence type="inferred from homology"/>
<dbReference type="Proteomes" id="UP001443914">
    <property type="component" value="Unassembled WGS sequence"/>
</dbReference>
<dbReference type="SMART" id="SM00835">
    <property type="entry name" value="Cupin_1"/>
    <property type="match status" value="1"/>
</dbReference>
<dbReference type="EMBL" id="JBDFQZ010000011">
    <property type="protein sequence ID" value="KAK9675733.1"/>
    <property type="molecule type" value="Genomic_DNA"/>
</dbReference>
<keyword evidence="3 12" id="KW-0052">Apoplast</keyword>
<evidence type="ECO:0000256" key="8">
    <source>
        <dbReference type="ARBA" id="ARBA00023211"/>
    </source>
</evidence>
<dbReference type="GO" id="GO:2000280">
    <property type="term" value="P:regulation of root development"/>
    <property type="evidence" value="ECO:0007669"/>
    <property type="project" value="UniProtKB-ARBA"/>
</dbReference>
<dbReference type="PRINTS" id="PR00325">
    <property type="entry name" value="GERMIN"/>
</dbReference>
<evidence type="ECO:0000259" key="13">
    <source>
        <dbReference type="SMART" id="SM00835"/>
    </source>
</evidence>
<evidence type="ECO:0000256" key="5">
    <source>
        <dbReference type="ARBA" id="ARBA00022723"/>
    </source>
</evidence>
<feature type="binding site" evidence="9">
    <location>
        <position position="116"/>
    </location>
    <ligand>
        <name>oxalate</name>
        <dbReference type="ChEBI" id="CHEBI:30623"/>
    </ligand>
</feature>
<dbReference type="InterPro" id="IPR006045">
    <property type="entry name" value="Cupin_1"/>
</dbReference>
<dbReference type="GO" id="GO:0030145">
    <property type="term" value="F:manganese ion binding"/>
    <property type="evidence" value="ECO:0007669"/>
    <property type="project" value="UniProtKB-UniRule"/>
</dbReference>
<keyword evidence="6 12" id="KW-0732">Signal</keyword>
<dbReference type="InterPro" id="IPR019780">
    <property type="entry name" value="Germin_Mn-BS"/>
</dbReference>
<evidence type="ECO:0000313" key="15">
    <source>
        <dbReference type="Proteomes" id="UP001443914"/>
    </source>
</evidence>
<evidence type="ECO:0000256" key="7">
    <source>
        <dbReference type="ARBA" id="ARBA00023157"/>
    </source>
</evidence>
<keyword evidence="4 12" id="KW-0964">Secreted</keyword>
<dbReference type="InterPro" id="IPR001929">
    <property type="entry name" value="Germin"/>
</dbReference>
<reference evidence="14" key="1">
    <citation type="submission" date="2024-03" db="EMBL/GenBank/DDBJ databases">
        <title>WGS assembly of Saponaria officinalis var. Norfolk2.</title>
        <authorList>
            <person name="Jenkins J."/>
            <person name="Shu S."/>
            <person name="Grimwood J."/>
            <person name="Barry K."/>
            <person name="Goodstein D."/>
            <person name="Schmutz J."/>
            <person name="Leebens-Mack J."/>
            <person name="Osbourn A."/>
        </authorList>
    </citation>
    <scope>NUCLEOTIDE SEQUENCE [LARGE SCALE GENOMIC DNA]</scope>
    <source>
        <strain evidence="14">JIC</strain>
    </source>
</reference>
<evidence type="ECO:0000313" key="14">
    <source>
        <dbReference type="EMBL" id="KAK9675733.1"/>
    </source>
</evidence>
<dbReference type="Pfam" id="PF00190">
    <property type="entry name" value="Cupin_1"/>
    <property type="match status" value="1"/>
</dbReference>
<evidence type="ECO:0000256" key="9">
    <source>
        <dbReference type="PIRSR" id="PIRSR601929-1"/>
    </source>
</evidence>
<evidence type="ECO:0000256" key="11">
    <source>
        <dbReference type="PIRSR" id="PIRSR601929-3"/>
    </source>
</evidence>
<accession>A0AAW1HH52</accession>
<evidence type="ECO:0000256" key="6">
    <source>
        <dbReference type="ARBA" id="ARBA00022729"/>
    </source>
</evidence>
<dbReference type="CDD" id="cd02241">
    <property type="entry name" value="cupin_OxOx"/>
    <property type="match status" value="1"/>
</dbReference>
<feature type="disulfide bond" evidence="11">
    <location>
        <begin position="34"/>
        <end position="51"/>
    </location>
</feature>
<feature type="binding site" evidence="10">
    <location>
        <position position="121"/>
    </location>
    <ligand>
        <name>Mn(2+)</name>
        <dbReference type="ChEBI" id="CHEBI:29035"/>
    </ligand>
</feature>
<name>A0AAW1HH52_SAPOF</name>
<organism evidence="14 15">
    <name type="scientific">Saponaria officinalis</name>
    <name type="common">Common soapwort</name>
    <name type="synonym">Lychnis saponaria</name>
    <dbReference type="NCBI Taxonomy" id="3572"/>
    <lineage>
        <taxon>Eukaryota</taxon>
        <taxon>Viridiplantae</taxon>
        <taxon>Streptophyta</taxon>
        <taxon>Embryophyta</taxon>
        <taxon>Tracheophyta</taxon>
        <taxon>Spermatophyta</taxon>
        <taxon>Magnoliopsida</taxon>
        <taxon>eudicotyledons</taxon>
        <taxon>Gunneridae</taxon>
        <taxon>Pentapetalae</taxon>
        <taxon>Caryophyllales</taxon>
        <taxon>Caryophyllaceae</taxon>
        <taxon>Caryophylleae</taxon>
        <taxon>Saponaria</taxon>
    </lineage>
</organism>
<feature type="chain" id="PRO_5043100161" description="Germin-like protein" evidence="12">
    <location>
        <begin position="26"/>
        <end position="223"/>
    </location>
</feature>
<dbReference type="PROSITE" id="PS00725">
    <property type="entry name" value="GERMIN"/>
    <property type="match status" value="1"/>
</dbReference>
<feature type="binding site" evidence="10">
    <location>
        <position position="160"/>
    </location>
    <ligand>
        <name>Mn(2+)</name>
        <dbReference type="ChEBI" id="CHEBI:29035"/>
    </ligand>
</feature>
<evidence type="ECO:0000256" key="1">
    <source>
        <dbReference type="ARBA" id="ARBA00004271"/>
    </source>
</evidence>
<dbReference type="SUPFAM" id="SSF51182">
    <property type="entry name" value="RmlC-like cupins"/>
    <property type="match status" value="1"/>
</dbReference>
<evidence type="ECO:0000256" key="12">
    <source>
        <dbReference type="RuleBase" id="RU366015"/>
    </source>
</evidence>
<feature type="binding site" evidence="9">
    <location>
        <position position="121"/>
    </location>
    <ligand>
        <name>oxalate</name>
        <dbReference type="ChEBI" id="CHEBI:30623"/>
    </ligand>
</feature>
<feature type="binding site" evidence="10">
    <location>
        <position position="116"/>
    </location>
    <ligand>
        <name>Mn(2+)</name>
        <dbReference type="ChEBI" id="CHEBI:29035"/>
    </ligand>
</feature>
<keyword evidence="5 9" id="KW-0479">Metal-binding</keyword>
<comment type="similarity">
    <text evidence="2 12">Belongs to the germin family.</text>
</comment>
<keyword evidence="15" id="KW-1185">Reference proteome</keyword>